<keyword evidence="2" id="KW-1133">Transmembrane helix</keyword>
<keyword evidence="2" id="KW-0472">Membrane</keyword>
<sequence>MQNSTLQFFVSRGSLAVSRSLQNPMKIPRSTREGPLRAIRFAVASLLNSTSEIVQPTVEDQNDTEAGASGGISSTSMFVNSEPMQEEEEQNADPPQKVSNAQPAGTNQDGPVTSSSNVQPQVSTQITQPSSAAPAGVSSTLKRSRFHWFYALLAAVGIIALCGLAVRFLALSAGTAVLFKVLSKILHKPAL</sequence>
<dbReference type="OrthoDB" id="441517at2759"/>
<dbReference type="EMBL" id="BJWL01000016">
    <property type="protein sequence ID" value="GFZ03739.1"/>
    <property type="molecule type" value="Genomic_DNA"/>
</dbReference>
<evidence type="ECO:0000256" key="1">
    <source>
        <dbReference type="SAM" id="MobiDB-lite"/>
    </source>
</evidence>
<organism evidence="3 4">
    <name type="scientific">Actinidia rufa</name>
    <dbReference type="NCBI Taxonomy" id="165716"/>
    <lineage>
        <taxon>Eukaryota</taxon>
        <taxon>Viridiplantae</taxon>
        <taxon>Streptophyta</taxon>
        <taxon>Embryophyta</taxon>
        <taxon>Tracheophyta</taxon>
        <taxon>Spermatophyta</taxon>
        <taxon>Magnoliopsida</taxon>
        <taxon>eudicotyledons</taxon>
        <taxon>Gunneridae</taxon>
        <taxon>Pentapetalae</taxon>
        <taxon>asterids</taxon>
        <taxon>Ericales</taxon>
        <taxon>Actinidiaceae</taxon>
        <taxon>Actinidia</taxon>
    </lineage>
</organism>
<keyword evidence="2" id="KW-0812">Transmembrane</keyword>
<reference evidence="3 4" key="1">
    <citation type="submission" date="2019-07" db="EMBL/GenBank/DDBJ databases">
        <title>De Novo Assembly of kiwifruit Actinidia rufa.</title>
        <authorList>
            <person name="Sugita-Konishi S."/>
            <person name="Sato K."/>
            <person name="Mori E."/>
            <person name="Abe Y."/>
            <person name="Kisaki G."/>
            <person name="Hamano K."/>
            <person name="Suezawa K."/>
            <person name="Otani M."/>
            <person name="Fukuda T."/>
            <person name="Manabe T."/>
            <person name="Gomi K."/>
            <person name="Tabuchi M."/>
            <person name="Akimitsu K."/>
            <person name="Kataoka I."/>
        </authorList>
    </citation>
    <scope>NUCLEOTIDE SEQUENCE [LARGE SCALE GENOMIC DNA]</scope>
    <source>
        <strain evidence="4">cv. Fuchu</strain>
    </source>
</reference>
<dbReference type="AlphaFoldDB" id="A0A7J0FYG6"/>
<evidence type="ECO:0000313" key="4">
    <source>
        <dbReference type="Proteomes" id="UP000585474"/>
    </source>
</evidence>
<accession>A0A7J0FYG6</accession>
<keyword evidence="4" id="KW-1185">Reference proteome</keyword>
<feature type="compositionally biased region" description="Polar residues" evidence="1">
    <location>
        <begin position="71"/>
        <end position="83"/>
    </location>
</feature>
<feature type="compositionally biased region" description="Polar residues" evidence="1">
    <location>
        <begin position="97"/>
        <end position="135"/>
    </location>
</feature>
<gene>
    <name evidence="3" type="ORF">Acr_16g0003630</name>
</gene>
<name>A0A7J0FYG6_9ERIC</name>
<proteinExistence type="predicted"/>
<feature type="region of interest" description="Disordered" evidence="1">
    <location>
        <begin position="54"/>
        <end position="135"/>
    </location>
</feature>
<evidence type="ECO:0000256" key="2">
    <source>
        <dbReference type="SAM" id="Phobius"/>
    </source>
</evidence>
<protein>
    <recommendedName>
        <fullName evidence="5">Transmembrane protein</fullName>
    </recommendedName>
</protein>
<dbReference type="Proteomes" id="UP000585474">
    <property type="component" value="Unassembled WGS sequence"/>
</dbReference>
<evidence type="ECO:0008006" key="5">
    <source>
        <dbReference type="Google" id="ProtNLM"/>
    </source>
</evidence>
<comment type="caution">
    <text evidence="3">The sequence shown here is derived from an EMBL/GenBank/DDBJ whole genome shotgun (WGS) entry which is preliminary data.</text>
</comment>
<feature type="transmembrane region" description="Helical" evidence="2">
    <location>
        <begin position="148"/>
        <end position="170"/>
    </location>
</feature>
<evidence type="ECO:0000313" key="3">
    <source>
        <dbReference type="EMBL" id="GFZ03739.1"/>
    </source>
</evidence>